<dbReference type="PANTHER" id="PTHR46638:SF1">
    <property type="entry name" value="CORRINOID ADENOSYLTRANSFERASE"/>
    <property type="match status" value="1"/>
</dbReference>
<dbReference type="SUPFAM" id="SSF52540">
    <property type="entry name" value="P-loop containing nucleoside triphosphate hydrolases"/>
    <property type="match status" value="1"/>
</dbReference>
<dbReference type="EC" id="2.5.1.17" evidence="1"/>
<dbReference type="PANTHER" id="PTHR46638">
    <property type="entry name" value="CORRINOID ADENOSYLTRANSFERASE"/>
    <property type="match status" value="1"/>
</dbReference>
<accession>A0ABS2MP83</accession>
<reference evidence="1 2" key="1">
    <citation type="submission" date="2021-01" db="EMBL/GenBank/DDBJ databases">
        <title>Genomic Encyclopedia of Type Strains, Phase IV (KMG-IV): sequencing the most valuable type-strain genomes for metagenomic binning, comparative biology and taxonomic classification.</title>
        <authorList>
            <person name="Goeker M."/>
        </authorList>
    </citation>
    <scope>NUCLEOTIDE SEQUENCE [LARGE SCALE GENOMIC DNA]</scope>
    <source>
        <strain evidence="1 2">DSM 24436</strain>
    </source>
</reference>
<dbReference type="RefSeq" id="WP_204662429.1">
    <property type="nucleotide sequence ID" value="NZ_JAFBDT010000003.1"/>
</dbReference>
<dbReference type="PIRSF" id="PIRSF015617">
    <property type="entry name" value="Adensltrnsf_CobA"/>
    <property type="match status" value="1"/>
</dbReference>
<evidence type="ECO:0000313" key="2">
    <source>
        <dbReference type="Proteomes" id="UP000767854"/>
    </source>
</evidence>
<dbReference type="GO" id="GO:0008817">
    <property type="term" value="F:corrinoid adenosyltransferase activity"/>
    <property type="evidence" value="ECO:0007669"/>
    <property type="project" value="UniProtKB-EC"/>
</dbReference>
<dbReference type="EMBL" id="JAFBDT010000003">
    <property type="protein sequence ID" value="MBM7561208.1"/>
    <property type="molecule type" value="Genomic_DNA"/>
</dbReference>
<dbReference type="CDD" id="cd00561">
    <property type="entry name" value="CobA_ACA"/>
    <property type="match status" value="1"/>
</dbReference>
<dbReference type="Pfam" id="PF02572">
    <property type="entry name" value="CobA_CobO_BtuR"/>
    <property type="match status" value="1"/>
</dbReference>
<dbReference type="NCBIfam" id="NF004637">
    <property type="entry name" value="PRK05986.1"/>
    <property type="match status" value="1"/>
</dbReference>
<organism evidence="1 2">
    <name type="scientific">Fusibacter tunisiensis</name>
    <dbReference type="NCBI Taxonomy" id="1008308"/>
    <lineage>
        <taxon>Bacteria</taxon>
        <taxon>Bacillati</taxon>
        <taxon>Bacillota</taxon>
        <taxon>Clostridia</taxon>
        <taxon>Eubacteriales</taxon>
        <taxon>Eubacteriales Family XII. Incertae Sedis</taxon>
        <taxon>Fusibacter</taxon>
    </lineage>
</organism>
<evidence type="ECO:0000313" key="1">
    <source>
        <dbReference type="EMBL" id="MBM7561208.1"/>
    </source>
</evidence>
<dbReference type="InterPro" id="IPR027417">
    <property type="entry name" value="P-loop_NTPase"/>
</dbReference>
<dbReference type="InterPro" id="IPR003724">
    <property type="entry name" value="CblAdoTrfase_CobA"/>
</dbReference>
<keyword evidence="1" id="KW-0808">Transferase</keyword>
<proteinExistence type="predicted"/>
<keyword evidence="2" id="KW-1185">Reference proteome</keyword>
<name>A0ABS2MP83_9FIRM</name>
<sequence>MEKGFIHVYTGNGKGKTTAAFGLAVRALCAGKTVYIGQFVKDMKYSETGLENYFEGLSIEQLGQGCFIETPPGPDDKVAAEEGLKRVADLLETGTYDVVILDEIFIALLYKLIDESRVLSVLEKRHPSVEVVLTGRYAPQSILDVADLVTEMQAVKHYYEQGVLSRKGIDC</sequence>
<dbReference type="Gene3D" id="3.40.50.300">
    <property type="entry name" value="P-loop containing nucleotide triphosphate hydrolases"/>
    <property type="match status" value="1"/>
</dbReference>
<gene>
    <name evidence="1" type="ORF">JOC49_000725</name>
</gene>
<comment type="caution">
    <text evidence="1">The sequence shown here is derived from an EMBL/GenBank/DDBJ whole genome shotgun (WGS) entry which is preliminary data.</text>
</comment>
<protein>
    <submittedName>
        <fullName evidence="1">Cob(I)alamin adenosyltransferase</fullName>
        <ecNumber evidence="1">2.5.1.17</ecNumber>
    </submittedName>
</protein>
<dbReference type="Proteomes" id="UP000767854">
    <property type="component" value="Unassembled WGS sequence"/>
</dbReference>